<reference evidence="1" key="1">
    <citation type="submission" date="2021-06" db="EMBL/GenBank/DDBJ databases">
        <authorList>
            <person name="Kallberg Y."/>
            <person name="Tangrot J."/>
            <person name="Rosling A."/>
        </authorList>
    </citation>
    <scope>NUCLEOTIDE SEQUENCE</scope>
    <source>
        <strain evidence="1">CL356</strain>
    </source>
</reference>
<organism evidence="1 2">
    <name type="scientific">Acaulospora colombiana</name>
    <dbReference type="NCBI Taxonomy" id="27376"/>
    <lineage>
        <taxon>Eukaryota</taxon>
        <taxon>Fungi</taxon>
        <taxon>Fungi incertae sedis</taxon>
        <taxon>Mucoromycota</taxon>
        <taxon>Glomeromycotina</taxon>
        <taxon>Glomeromycetes</taxon>
        <taxon>Diversisporales</taxon>
        <taxon>Acaulosporaceae</taxon>
        <taxon>Acaulospora</taxon>
    </lineage>
</organism>
<feature type="non-terminal residue" evidence="1">
    <location>
        <position position="152"/>
    </location>
</feature>
<keyword evidence="2" id="KW-1185">Reference proteome</keyword>
<dbReference type="Proteomes" id="UP000789525">
    <property type="component" value="Unassembled WGS sequence"/>
</dbReference>
<sequence length="152" mass="16915">MVVAIDKKKKRPSSINPSLESQNPNADFILAKLERDMTSPIKASMRASMDGKGMLQAEFETARKSSEDREVRSSKADAIDWDFWGNVMNDYGTFAKEQSTRLAKAIEAGIPATLRGMYRSASKDAELEQLYANLLKETSPHEKAISRDLASL</sequence>
<gene>
    <name evidence="1" type="ORF">ACOLOM_LOCUS13696</name>
</gene>
<accession>A0ACA9QZ00</accession>
<comment type="caution">
    <text evidence="1">The sequence shown here is derived from an EMBL/GenBank/DDBJ whole genome shotgun (WGS) entry which is preliminary data.</text>
</comment>
<protein>
    <submittedName>
        <fullName evidence="1">6072_t:CDS:1</fullName>
    </submittedName>
</protein>
<evidence type="ECO:0000313" key="1">
    <source>
        <dbReference type="EMBL" id="CAG8769605.1"/>
    </source>
</evidence>
<dbReference type="EMBL" id="CAJVPT010063976">
    <property type="protein sequence ID" value="CAG8769605.1"/>
    <property type="molecule type" value="Genomic_DNA"/>
</dbReference>
<name>A0ACA9QZ00_9GLOM</name>
<proteinExistence type="predicted"/>
<evidence type="ECO:0000313" key="2">
    <source>
        <dbReference type="Proteomes" id="UP000789525"/>
    </source>
</evidence>